<sequence>MLKTSKQFTHGPTNHSIQVSDGYTISIHGLKMTLLWGPHAAGQKHLLGGHISDAAELNVWSVNMSSNSKGTKSATGSHTQNTTGSHKAGTADGIGPQPTIQHIAPTQSTQATRGQQLRREGAIADIAAQGKSDTKPPSL</sequence>
<dbReference type="GeneID" id="59352233"/>
<organism evidence="2 3">
    <name type="scientific">Mycena indigotica</name>
    <dbReference type="NCBI Taxonomy" id="2126181"/>
    <lineage>
        <taxon>Eukaryota</taxon>
        <taxon>Fungi</taxon>
        <taxon>Dikarya</taxon>
        <taxon>Basidiomycota</taxon>
        <taxon>Agaricomycotina</taxon>
        <taxon>Agaricomycetes</taxon>
        <taxon>Agaricomycetidae</taxon>
        <taxon>Agaricales</taxon>
        <taxon>Marasmiineae</taxon>
        <taxon>Mycenaceae</taxon>
        <taxon>Mycena</taxon>
    </lineage>
</organism>
<dbReference type="AlphaFoldDB" id="A0A8H6S019"/>
<dbReference type="EMBL" id="JACAZF010000014">
    <property type="protein sequence ID" value="KAF7290855.1"/>
    <property type="molecule type" value="Genomic_DNA"/>
</dbReference>
<evidence type="ECO:0000313" key="2">
    <source>
        <dbReference type="EMBL" id="KAF7290855.1"/>
    </source>
</evidence>
<feature type="compositionally biased region" description="Polar residues" evidence="1">
    <location>
        <begin position="65"/>
        <end position="85"/>
    </location>
</feature>
<reference evidence="2" key="1">
    <citation type="submission" date="2020-05" db="EMBL/GenBank/DDBJ databases">
        <title>Mycena genomes resolve the evolution of fungal bioluminescence.</title>
        <authorList>
            <person name="Tsai I.J."/>
        </authorList>
    </citation>
    <scope>NUCLEOTIDE SEQUENCE</scope>
    <source>
        <strain evidence="2">171206Taipei</strain>
    </source>
</reference>
<feature type="compositionally biased region" description="Polar residues" evidence="1">
    <location>
        <begin position="98"/>
        <end position="115"/>
    </location>
</feature>
<comment type="caution">
    <text evidence="2">The sequence shown here is derived from an EMBL/GenBank/DDBJ whole genome shotgun (WGS) entry which is preliminary data.</text>
</comment>
<evidence type="ECO:0000313" key="3">
    <source>
        <dbReference type="Proteomes" id="UP000636479"/>
    </source>
</evidence>
<gene>
    <name evidence="2" type="ORF">MIND_01326700</name>
</gene>
<name>A0A8H6S019_9AGAR</name>
<dbReference type="RefSeq" id="XP_037214215.1">
    <property type="nucleotide sequence ID" value="XM_037369717.1"/>
</dbReference>
<proteinExistence type="predicted"/>
<evidence type="ECO:0000256" key="1">
    <source>
        <dbReference type="SAM" id="MobiDB-lite"/>
    </source>
</evidence>
<feature type="region of interest" description="Disordered" evidence="1">
    <location>
        <begin position="65"/>
        <end position="118"/>
    </location>
</feature>
<protein>
    <submittedName>
        <fullName evidence="2">Uncharacterized protein</fullName>
    </submittedName>
</protein>
<dbReference type="Proteomes" id="UP000636479">
    <property type="component" value="Unassembled WGS sequence"/>
</dbReference>
<keyword evidence="3" id="KW-1185">Reference proteome</keyword>
<accession>A0A8H6S019</accession>